<reference evidence="4" key="1">
    <citation type="submission" date="2020-01" db="EMBL/GenBank/DDBJ databases">
        <title>Genome sequence of Kobresia littledalei, the first chromosome-level genome in the family Cyperaceae.</title>
        <authorList>
            <person name="Qu G."/>
        </authorList>
    </citation>
    <scope>NUCLEOTIDE SEQUENCE</scope>
    <source>
        <strain evidence="4">C.B.Clarke</strain>
        <tissue evidence="4">Leaf</tissue>
    </source>
</reference>
<proteinExistence type="inferred from homology"/>
<dbReference type="GO" id="GO:0005524">
    <property type="term" value="F:ATP binding"/>
    <property type="evidence" value="ECO:0007669"/>
    <property type="project" value="UniProtKB-KW"/>
</dbReference>
<gene>
    <name evidence="4" type="ORF">FCM35_KLT00633</name>
</gene>
<comment type="similarity">
    <text evidence="1">Belongs to the heat shock protein 70 family.</text>
</comment>
<dbReference type="FunFam" id="3.30.420.40:FF:000028">
    <property type="entry name" value="heat shock 70 kDa protein-like"/>
    <property type="match status" value="1"/>
</dbReference>
<evidence type="ECO:0000256" key="3">
    <source>
        <dbReference type="ARBA" id="ARBA00022840"/>
    </source>
</evidence>
<dbReference type="InterPro" id="IPR013126">
    <property type="entry name" value="Hsp_70_fam"/>
</dbReference>
<keyword evidence="5" id="KW-1185">Reference proteome</keyword>
<accession>A0A833RB25</accession>
<evidence type="ECO:0000256" key="1">
    <source>
        <dbReference type="ARBA" id="ARBA00007381"/>
    </source>
</evidence>
<keyword evidence="2" id="KW-0547">Nucleotide-binding</keyword>
<dbReference type="Gene3D" id="3.30.420.40">
    <property type="match status" value="1"/>
</dbReference>
<dbReference type="EMBL" id="SWLB01000001">
    <property type="protein sequence ID" value="KAF3341995.1"/>
    <property type="molecule type" value="Genomic_DNA"/>
</dbReference>
<sequence>MEQRKGPRLPIQMGMGIGIDLGSAYTRIAVFDGCHYGCSAMPSYMAFTNLGVLVGETARKQATENPTQLVRVLHLMLPQSI</sequence>
<evidence type="ECO:0000313" key="4">
    <source>
        <dbReference type="EMBL" id="KAF3341995.1"/>
    </source>
</evidence>
<protein>
    <submittedName>
        <fullName evidence="4">Chaperone protein DnaK</fullName>
    </submittedName>
</protein>
<dbReference type="PRINTS" id="PR00301">
    <property type="entry name" value="HEATSHOCK70"/>
</dbReference>
<keyword evidence="3" id="KW-0067">ATP-binding</keyword>
<organism evidence="4 5">
    <name type="scientific">Carex littledalei</name>
    <dbReference type="NCBI Taxonomy" id="544730"/>
    <lineage>
        <taxon>Eukaryota</taxon>
        <taxon>Viridiplantae</taxon>
        <taxon>Streptophyta</taxon>
        <taxon>Embryophyta</taxon>
        <taxon>Tracheophyta</taxon>
        <taxon>Spermatophyta</taxon>
        <taxon>Magnoliopsida</taxon>
        <taxon>Liliopsida</taxon>
        <taxon>Poales</taxon>
        <taxon>Cyperaceae</taxon>
        <taxon>Cyperoideae</taxon>
        <taxon>Cariceae</taxon>
        <taxon>Carex</taxon>
        <taxon>Carex subgen. Euthyceras</taxon>
    </lineage>
</organism>
<dbReference type="GO" id="GO:0140662">
    <property type="term" value="F:ATP-dependent protein folding chaperone"/>
    <property type="evidence" value="ECO:0007669"/>
    <property type="project" value="InterPro"/>
</dbReference>
<dbReference type="Pfam" id="PF00012">
    <property type="entry name" value="HSP70"/>
    <property type="match status" value="1"/>
</dbReference>
<evidence type="ECO:0000256" key="2">
    <source>
        <dbReference type="ARBA" id="ARBA00022741"/>
    </source>
</evidence>
<evidence type="ECO:0000313" key="5">
    <source>
        <dbReference type="Proteomes" id="UP000623129"/>
    </source>
</evidence>
<dbReference type="OrthoDB" id="639112at2759"/>
<dbReference type="InterPro" id="IPR043129">
    <property type="entry name" value="ATPase_NBD"/>
</dbReference>
<dbReference type="AlphaFoldDB" id="A0A833RB25"/>
<comment type="caution">
    <text evidence="4">The sequence shown here is derived from an EMBL/GenBank/DDBJ whole genome shotgun (WGS) entry which is preliminary data.</text>
</comment>
<dbReference type="SUPFAM" id="SSF53067">
    <property type="entry name" value="Actin-like ATPase domain"/>
    <property type="match status" value="1"/>
</dbReference>
<dbReference type="SMR" id="A0A833RB25"/>
<dbReference type="Proteomes" id="UP000623129">
    <property type="component" value="Unassembled WGS sequence"/>
</dbReference>
<name>A0A833RB25_9POAL</name>